<protein>
    <submittedName>
        <fullName evidence="2">Uncharacterized protein</fullName>
    </submittedName>
</protein>
<evidence type="ECO:0000256" key="1">
    <source>
        <dbReference type="SAM" id="MobiDB-lite"/>
    </source>
</evidence>
<dbReference type="EMBL" id="BNBO01000022">
    <property type="protein sequence ID" value="GHH74137.1"/>
    <property type="molecule type" value="Genomic_DNA"/>
</dbReference>
<reference evidence="2" key="2">
    <citation type="submission" date="2020-09" db="EMBL/GenBank/DDBJ databases">
        <authorList>
            <person name="Sun Q."/>
            <person name="Ohkuma M."/>
        </authorList>
    </citation>
    <scope>NUCLEOTIDE SEQUENCE</scope>
    <source>
        <strain evidence="2">JCM 4646</strain>
    </source>
</reference>
<comment type="caution">
    <text evidence="2">The sequence shown here is derived from an EMBL/GenBank/DDBJ whole genome shotgun (WGS) entry which is preliminary data.</text>
</comment>
<reference evidence="2" key="1">
    <citation type="journal article" date="2014" name="Int. J. Syst. Evol. Microbiol.">
        <title>Complete genome sequence of Corynebacterium casei LMG S-19264T (=DSM 44701T), isolated from a smear-ripened cheese.</title>
        <authorList>
            <consortium name="US DOE Joint Genome Institute (JGI-PGF)"/>
            <person name="Walter F."/>
            <person name="Albersmeier A."/>
            <person name="Kalinowski J."/>
            <person name="Ruckert C."/>
        </authorList>
    </citation>
    <scope>NUCLEOTIDE SEQUENCE</scope>
    <source>
        <strain evidence="2">JCM 4646</strain>
    </source>
</reference>
<gene>
    <name evidence="2" type="ORF">GCM10018781_40120</name>
</gene>
<accession>A0A919FX40</accession>
<feature type="compositionally biased region" description="Low complexity" evidence="1">
    <location>
        <begin position="28"/>
        <end position="44"/>
    </location>
</feature>
<proteinExistence type="predicted"/>
<sequence>MSFASPRRAAGAGGPADAEPEDGRAEPAGTAADADADATAEAAAGVGGTATGMGSPPGAMGVWLPPGPGGPGDDATMADIFVVSQFFDSINL</sequence>
<feature type="region of interest" description="Disordered" evidence="1">
    <location>
        <begin position="1"/>
        <end position="71"/>
    </location>
</feature>
<name>A0A919FX40_9ACTN</name>
<dbReference type="AlphaFoldDB" id="A0A919FX40"/>
<evidence type="ECO:0000313" key="2">
    <source>
        <dbReference type="EMBL" id="GHH74137.1"/>
    </source>
</evidence>
<dbReference type="Proteomes" id="UP000617734">
    <property type="component" value="Unassembled WGS sequence"/>
</dbReference>
<keyword evidence="3" id="KW-1185">Reference proteome</keyword>
<evidence type="ECO:0000313" key="3">
    <source>
        <dbReference type="Proteomes" id="UP000617734"/>
    </source>
</evidence>
<organism evidence="2 3">
    <name type="scientific">Kitasatospora indigofera</name>
    <dbReference type="NCBI Taxonomy" id="67307"/>
    <lineage>
        <taxon>Bacteria</taxon>
        <taxon>Bacillati</taxon>
        <taxon>Actinomycetota</taxon>
        <taxon>Actinomycetes</taxon>
        <taxon>Kitasatosporales</taxon>
        <taxon>Streptomycetaceae</taxon>
        <taxon>Kitasatospora</taxon>
    </lineage>
</organism>